<evidence type="ECO:0000313" key="1">
    <source>
        <dbReference type="EMBL" id="MCV2367983.1"/>
    </source>
</evidence>
<sequence length="374" mass="40922">MDKQTQTSWAQQFRRFAELECPQDPLYVAICHAVAEQAELLALMSHAPATQAKPNLLLAALHERVLAGISHPLADYYPSVGGQRLPDAELPALLLDFASGQSAELGAHMQTRSTQTNEIGRCAILWPALQQIAAMTGRQDLALFDLGSSAGLNLGVDAYHYRYLKDAAGFSLGAAPEPLRPSIDCRLLGELALPAASHWRLSHRIGADPAPIDVNDAAATRWLAACLWPHDLVRAQRLQQALAQARQSQHELRRADDCLALLEEWLKELPAQTQPVLFNSWVLAYFEPAALADFQLRVARLQRDHGLIWLSAEAPGLRPSGLALPDLAAGATASTLWSLQWADSDETRQVALAWSHPHGAWLQWLGIQPANATN</sequence>
<gene>
    <name evidence="1" type="ORF">LNV07_07720</name>
</gene>
<protein>
    <submittedName>
        <fullName evidence="1">DUF2332 domain-containing protein</fullName>
    </submittedName>
</protein>
<dbReference type="Pfam" id="PF10094">
    <property type="entry name" value="DUF2332"/>
    <property type="match status" value="1"/>
</dbReference>
<organism evidence="1 2">
    <name type="scientific">Roseateles oligotrophus</name>
    <dbReference type="NCBI Taxonomy" id="1769250"/>
    <lineage>
        <taxon>Bacteria</taxon>
        <taxon>Pseudomonadati</taxon>
        <taxon>Pseudomonadota</taxon>
        <taxon>Betaproteobacteria</taxon>
        <taxon>Burkholderiales</taxon>
        <taxon>Sphaerotilaceae</taxon>
        <taxon>Roseateles</taxon>
    </lineage>
</organism>
<dbReference type="Proteomes" id="UP001209701">
    <property type="component" value="Unassembled WGS sequence"/>
</dbReference>
<evidence type="ECO:0000313" key="2">
    <source>
        <dbReference type="Proteomes" id="UP001209701"/>
    </source>
</evidence>
<keyword evidence="2" id="KW-1185">Reference proteome</keyword>
<dbReference type="RefSeq" id="WP_263570607.1">
    <property type="nucleotide sequence ID" value="NZ_JAJIRN010000003.1"/>
</dbReference>
<proteinExistence type="predicted"/>
<dbReference type="EMBL" id="JAJIRN010000003">
    <property type="protein sequence ID" value="MCV2367983.1"/>
    <property type="molecule type" value="Genomic_DNA"/>
</dbReference>
<name>A0ABT2YD60_9BURK</name>
<comment type="caution">
    <text evidence="1">The sequence shown here is derived from an EMBL/GenBank/DDBJ whole genome shotgun (WGS) entry which is preliminary data.</text>
</comment>
<dbReference type="InterPro" id="IPR011200">
    <property type="entry name" value="UCP012608"/>
</dbReference>
<reference evidence="1 2" key="1">
    <citation type="submission" date="2021-11" db="EMBL/GenBank/DDBJ databases">
        <authorList>
            <person name="Liang Q."/>
            <person name="Mou H."/>
            <person name="Liu Z."/>
        </authorList>
    </citation>
    <scope>NUCLEOTIDE SEQUENCE [LARGE SCALE GENOMIC DNA]</scope>
    <source>
        <strain evidence="1 2">CHU3</strain>
    </source>
</reference>
<accession>A0ABT2YD60</accession>